<keyword evidence="1" id="KW-0812">Transmembrane</keyword>
<evidence type="ECO:0000256" key="1">
    <source>
        <dbReference type="SAM" id="Phobius"/>
    </source>
</evidence>
<comment type="caution">
    <text evidence="2">The sequence shown here is derived from an EMBL/GenBank/DDBJ whole genome shotgun (WGS) entry which is preliminary data.</text>
</comment>
<evidence type="ECO:0000313" key="3">
    <source>
        <dbReference type="Proteomes" id="UP000239724"/>
    </source>
</evidence>
<dbReference type="Pfam" id="PF20340">
    <property type="entry name" value="DUF6635"/>
    <property type="match status" value="2"/>
</dbReference>
<gene>
    <name evidence="2" type="ORF">CCS01_27915</name>
</gene>
<name>A0A2S6MYE6_RHOGL</name>
<accession>A0A2S6MYE6</accession>
<keyword evidence="1" id="KW-1133">Transmembrane helix</keyword>
<dbReference type="Proteomes" id="UP000239724">
    <property type="component" value="Unassembled WGS sequence"/>
</dbReference>
<protein>
    <submittedName>
        <fullName evidence="2">Uncharacterized protein</fullName>
    </submittedName>
</protein>
<sequence length="318" mass="34142">MLAQQIVGDGVRRYFADRRQRVEWFIDTNFSLRGALGLHRAALGWDILRAPYNLTMAGPQVGVLLAGRAVEKLGAPRIGRKIGKARLTVETAVGRELAWRMHVGLLELPYRDGERVATRDTLAETILSDERVVATLAPTLEAIAARGDDPALRKRIEHAMIEYTRTRAAATEITTALITLSSGALALQKLTPGALALGPTLAAAIAQQAAVTSFPLGGALGSVWYGMFPVAPSAALVAGLTGGLFVASTIVSAFAGVVADPVQKRLGLHRFRLQRMLDALERQMQDPAAPGFAVHDHYVARLLDVFDVSTALLRALAR</sequence>
<dbReference type="InterPro" id="IPR046575">
    <property type="entry name" value="DUF6635"/>
</dbReference>
<feature type="transmembrane region" description="Helical" evidence="1">
    <location>
        <begin position="235"/>
        <end position="259"/>
    </location>
</feature>
<keyword evidence="1" id="KW-0472">Membrane</keyword>
<keyword evidence="3" id="KW-1185">Reference proteome</keyword>
<evidence type="ECO:0000313" key="2">
    <source>
        <dbReference type="EMBL" id="PPQ27376.1"/>
    </source>
</evidence>
<dbReference type="EMBL" id="NHRY01000260">
    <property type="protein sequence ID" value="PPQ27376.1"/>
    <property type="molecule type" value="Genomic_DNA"/>
</dbReference>
<proteinExistence type="predicted"/>
<organism evidence="2 3">
    <name type="scientific">Rhodopila globiformis</name>
    <name type="common">Rhodopseudomonas globiformis</name>
    <dbReference type="NCBI Taxonomy" id="1071"/>
    <lineage>
        <taxon>Bacteria</taxon>
        <taxon>Pseudomonadati</taxon>
        <taxon>Pseudomonadota</taxon>
        <taxon>Alphaproteobacteria</taxon>
        <taxon>Acetobacterales</taxon>
        <taxon>Acetobacteraceae</taxon>
        <taxon>Rhodopila</taxon>
    </lineage>
</organism>
<dbReference type="AlphaFoldDB" id="A0A2S6MYE6"/>
<reference evidence="2 3" key="1">
    <citation type="journal article" date="2018" name="Arch. Microbiol.">
        <title>New insights into the metabolic potential of the phototrophic purple bacterium Rhodopila globiformis DSM 161(T) from its draft genome sequence and evidence for a vanadium-dependent nitrogenase.</title>
        <authorList>
            <person name="Imhoff J.F."/>
            <person name="Rahn T."/>
            <person name="Kunzel S."/>
            <person name="Neulinger S.C."/>
        </authorList>
    </citation>
    <scope>NUCLEOTIDE SEQUENCE [LARGE SCALE GENOMIC DNA]</scope>
    <source>
        <strain evidence="2 3">DSM 161</strain>
    </source>
</reference>